<evidence type="ECO:0000256" key="4">
    <source>
        <dbReference type="ARBA" id="ARBA00023002"/>
    </source>
</evidence>
<dbReference type="AlphaFoldDB" id="F1B9R0"/>
<keyword evidence="6 8" id="KW-0503">Monooxygenase</keyword>
<reference evidence="9" key="1">
    <citation type="journal article" date="2011" name="Mol. Biosyst.">
        <title>Insights into the complex biosynthesis of the leupyrrins in Sorangium cellulosum So ce690.</title>
        <authorList>
            <person name="Kopp M."/>
            <person name="Irschik H."/>
            <person name="Gemperlein K."/>
            <person name="Buntin K."/>
            <person name="Meiser P."/>
            <person name="Weissman K.J."/>
            <person name="Bode H.B."/>
            <person name="Muller R."/>
        </authorList>
    </citation>
    <scope>NUCLEOTIDE SEQUENCE</scope>
    <source>
        <strain evidence="9">So ce690</strain>
    </source>
</reference>
<dbReference type="PANTHER" id="PTHR24291:SF50">
    <property type="entry name" value="BIFUNCTIONAL ALBAFLAVENONE MONOOXYGENASE_TERPENE SYNTHASE"/>
    <property type="match status" value="1"/>
</dbReference>
<evidence type="ECO:0000256" key="7">
    <source>
        <dbReference type="PIRSR" id="PIRSR602401-1"/>
    </source>
</evidence>
<name>F1B9R0_SORCE</name>
<dbReference type="SUPFAM" id="SSF48264">
    <property type="entry name" value="Cytochrome P450"/>
    <property type="match status" value="1"/>
</dbReference>
<dbReference type="Pfam" id="PF00067">
    <property type="entry name" value="p450"/>
    <property type="match status" value="1"/>
</dbReference>
<keyword evidence="2 7" id="KW-0349">Heme</keyword>
<dbReference type="EMBL" id="HM639990">
    <property type="protein sequence ID" value="ADZ25002.1"/>
    <property type="molecule type" value="Genomic_DNA"/>
</dbReference>
<evidence type="ECO:0000256" key="6">
    <source>
        <dbReference type="ARBA" id="ARBA00023033"/>
    </source>
</evidence>
<proteinExistence type="inferred from homology"/>
<feature type="binding site" description="axial binding residue" evidence="7">
    <location>
        <position position="398"/>
    </location>
    <ligand>
        <name>heme</name>
        <dbReference type="ChEBI" id="CHEBI:30413"/>
    </ligand>
    <ligandPart>
        <name>Fe</name>
        <dbReference type="ChEBI" id="CHEBI:18248"/>
    </ligandPart>
</feature>
<dbReference type="Gene3D" id="1.10.630.10">
    <property type="entry name" value="Cytochrome P450"/>
    <property type="match status" value="1"/>
</dbReference>
<dbReference type="PRINTS" id="PR00385">
    <property type="entry name" value="P450"/>
</dbReference>
<protein>
    <submittedName>
        <fullName evidence="9">Cytochrome P450 family protein</fullName>
    </submittedName>
</protein>
<accession>F1B9R0</accession>
<dbReference type="InterPro" id="IPR036396">
    <property type="entry name" value="Cyt_P450_sf"/>
</dbReference>
<comment type="cofactor">
    <cofactor evidence="7">
        <name>heme</name>
        <dbReference type="ChEBI" id="CHEBI:30413"/>
    </cofactor>
</comment>
<dbReference type="GO" id="GO:0005506">
    <property type="term" value="F:iron ion binding"/>
    <property type="evidence" value="ECO:0007669"/>
    <property type="project" value="InterPro"/>
</dbReference>
<keyword evidence="4 8" id="KW-0560">Oxidoreductase</keyword>
<keyword evidence="3 7" id="KW-0479">Metal-binding</keyword>
<gene>
    <name evidence="9" type="primary">leu13</name>
</gene>
<comment type="similarity">
    <text evidence="1 8">Belongs to the cytochrome P450 family.</text>
</comment>
<evidence type="ECO:0000256" key="2">
    <source>
        <dbReference type="ARBA" id="ARBA00022617"/>
    </source>
</evidence>
<evidence type="ECO:0000256" key="1">
    <source>
        <dbReference type="ARBA" id="ARBA00010617"/>
    </source>
</evidence>
<organism evidence="9">
    <name type="scientific">Sorangium cellulosum</name>
    <name type="common">Polyangium cellulosum</name>
    <dbReference type="NCBI Taxonomy" id="56"/>
    <lineage>
        <taxon>Bacteria</taxon>
        <taxon>Pseudomonadati</taxon>
        <taxon>Myxococcota</taxon>
        <taxon>Polyangia</taxon>
        <taxon>Polyangiales</taxon>
        <taxon>Polyangiaceae</taxon>
        <taxon>Sorangium</taxon>
    </lineage>
</organism>
<evidence type="ECO:0000256" key="5">
    <source>
        <dbReference type="ARBA" id="ARBA00023004"/>
    </source>
</evidence>
<evidence type="ECO:0000256" key="8">
    <source>
        <dbReference type="RuleBase" id="RU000461"/>
    </source>
</evidence>
<dbReference type="PROSITE" id="PS00086">
    <property type="entry name" value="CYTOCHROME_P450"/>
    <property type="match status" value="1"/>
</dbReference>
<dbReference type="InterPro" id="IPR017972">
    <property type="entry name" value="Cyt_P450_CS"/>
</dbReference>
<dbReference type="GO" id="GO:0020037">
    <property type="term" value="F:heme binding"/>
    <property type="evidence" value="ECO:0007669"/>
    <property type="project" value="InterPro"/>
</dbReference>
<dbReference type="GO" id="GO:0004497">
    <property type="term" value="F:monooxygenase activity"/>
    <property type="evidence" value="ECO:0007669"/>
    <property type="project" value="UniProtKB-KW"/>
</dbReference>
<evidence type="ECO:0000313" key="9">
    <source>
        <dbReference type="EMBL" id="ADZ25002.1"/>
    </source>
</evidence>
<dbReference type="PRINTS" id="PR00463">
    <property type="entry name" value="EP450I"/>
</dbReference>
<sequence length="474" mass="53870">MMQTSSIPGPTLRQAPSYAYRLARDPFKLLLEVRQEYGDVVSMERLGVPRTYFVASPDGVKRIFFENNRNYVRGSNFRNVEKVVGYGIVVSEGDFWRRQRKQVQPALAASVISTQVDAMGEVVESMLRRWSAEAVHQDWVDIAAEMRDVTRRVALKIMLGIDLERETKDISETWEAMYDALTEFTTNPWKIPLSIPTPWNRRFLRTIDQLNRRVYGTIGEHRRSPDAPGDLVRDLLAARDPVTGKPMTERQLRDELVTVVSAGFDTAAVTLGWTWYLLSQNPWAEQRIAEEVRQVIGDRRPTAEDLPKLTYTKLVLQESMRLYPAAWVLTRTSVSDDEIGGYKIPGNSMVITSAYVTHRHPDHWENPSVFDPERFTRERSANRSRFAFFPFGDGPRKCPGEHFALAEMMSVIAMVSQRYRLNMKPDHPIALEPSFTMRARHGLLMRLEPKRPAAASVAAQGASPSGAIAQGMGQ</sequence>
<dbReference type="CDD" id="cd20620">
    <property type="entry name" value="CYP132-like"/>
    <property type="match status" value="1"/>
</dbReference>
<dbReference type="InterPro" id="IPR050196">
    <property type="entry name" value="Cytochrome_P450_Monoox"/>
</dbReference>
<dbReference type="GO" id="GO:0016705">
    <property type="term" value="F:oxidoreductase activity, acting on paired donors, with incorporation or reduction of molecular oxygen"/>
    <property type="evidence" value="ECO:0007669"/>
    <property type="project" value="InterPro"/>
</dbReference>
<dbReference type="PANTHER" id="PTHR24291">
    <property type="entry name" value="CYTOCHROME P450 FAMILY 4"/>
    <property type="match status" value="1"/>
</dbReference>
<keyword evidence="5 7" id="KW-0408">Iron</keyword>
<dbReference type="InterPro" id="IPR002401">
    <property type="entry name" value="Cyt_P450_E_grp-I"/>
</dbReference>
<dbReference type="InterPro" id="IPR001128">
    <property type="entry name" value="Cyt_P450"/>
</dbReference>
<evidence type="ECO:0000256" key="3">
    <source>
        <dbReference type="ARBA" id="ARBA00022723"/>
    </source>
</evidence>